<accession>A0ACB9UIN1</accession>
<gene>
    <name evidence="1" type="ORF">MJG53_013197</name>
</gene>
<organism evidence="1 2">
    <name type="scientific">Ovis ammon polii x Ovis aries</name>
    <dbReference type="NCBI Taxonomy" id="2918886"/>
    <lineage>
        <taxon>Eukaryota</taxon>
        <taxon>Metazoa</taxon>
        <taxon>Chordata</taxon>
        <taxon>Craniata</taxon>
        <taxon>Vertebrata</taxon>
        <taxon>Euteleostomi</taxon>
        <taxon>Mammalia</taxon>
        <taxon>Eutheria</taxon>
        <taxon>Laurasiatheria</taxon>
        <taxon>Artiodactyla</taxon>
        <taxon>Ruminantia</taxon>
        <taxon>Pecora</taxon>
        <taxon>Bovidae</taxon>
        <taxon>Caprinae</taxon>
        <taxon>Ovis</taxon>
    </lineage>
</organism>
<reference evidence="1" key="1">
    <citation type="submission" date="2022-03" db="EMBL/GenBank/DDBJ databases">
        <title>Genomic analyses of argali, domestic sheep and their hybrids provide insights into chromosomal evolution, heterosis and genetic basis of agronomic traits.</title>
        <authorList>
            <person name="Li M."/>
        </authorList>
    </citation>
    <scope>NUCLEOTIDE SEQUENCE</scope>
    <source>
        <strain evidence="1">F1 hybrid</strain>
    </source>
</reference>
<keyword evidence="2" id="KW-1185">Reference proteome</keyword>
<name>A0ACB9UIN1_9CETA</name>
<sequence>MGPPSLGWTPPRGLCPPRKARHPLTSGDGVGPAWPEPRRSSCPCAFPGAPRIAGATAPPARRSSSTPTRIPRRRFTHRPAVPLCSQEARRLAQNVQDRSAGRDFLDGGEAAGVP</sequence>
<evidence type="ECO:0000313" key="1">
    <source>
        <dbReference type="EMBL" id="KAI4571091.1"/>
    </source>
</evidence>
<dbReference type="EMBL" id="CM043041">
    <property type="protein sequence ID" value="KAI4571091.1"/>
    <property type="molecule type" value="Genomic_DNA"/>
</dbReference>
<comment type="caution">
    <text evidence="1">The sequence shown here is derived from an EMBL/GenBank/DDBJ whole genome shotgun (WGS) entry which is preliminary data.</text>
</comment>
<protein>
    <submittedName>
        <fullName evidence="1">Uncharacterized protein</fullName>
    </submittedName>
</protein>
<evidence type="ECO:0000313" key="2">
    <source>
        <dbReference type="Proteomes" id="UP001057279"/>
    </source>
</evidence>
<dbReference type="Proteomes" id="UP001057279">
    <property type="component" value="Linkage Group LG16"/>
</dbReference>
<proteinExistence type="predicted"/>